<sequence>MANGAEGMEAIKEIEGPDKLLADEDLKQQAADLKVELTNTRAETTIFLKTIAAQMNERDLLVKRTTKRADKLGRGVLENVTTEDLRSHQEKLIMWQTMAETQAAEIESLLTEISFFKRKDTEVGVLMNLLQRRYKHDKGDRVDNEPLLGTENPAPAAPKASVSEDPAFQMSSSPIFVEPPKESDGNRSYSLEKPVGPLFAASDMMISEQLIFADGSQTNSEKNTPQLSLDVPKPCPELRLSELFISQPHILDGTQSQNS</sequence>
<keyword evidence="3" id="KW-1185">Reference proteome</keyword>
<proteinExistence type="predicted"/>
<accession>A0A1W0WYJ0</accession>
<organism evidence="2 3">
    <name type="scientific">Hypsibius exemplaris</name>
    <name type="common">Freshwater tardigrade</name>
    <dbReference type="NCBI Taxonomy" id="2072580"/>
    <lineage>
        <taxon>Eukaryota</taxon>
        <taxon>Metazoa</taxon>
        <taxon>Ecdysozoa</taxon>
        <taxon>Tardigrada</taxon>
        <taxon>Eutardigrada</taxon>
        <taxon>Parachela</taxon>
        <taxon>Hypsibioidea</taxon>
        <taxon>Hypsibiidae</taxon>
        <taxon>Hypsibius</taxon>
    </lineage>
</organism>
<protein>
    <submittedName>
        <fullName evidence="2">Uncharacterized protein</fullName>
    </submittedName>
</protein>
<dbReference type="EMBL" id="MTYJ01000032">
    <property type="protein sequence ID" value="OQV20268.1"/>
    <property type="molecule type" value="Genomic_DNA"/>
</dbReference>
<feature type="region of interest" description="Disordered" evidence="1">
    <location>
        <begin position="137"/>
        <end position="189"/>
    </location>
</feature>
<name>A0A1W0WYJ0_HYPEX</name>
<evidence type="ECO:0000313" key="2">
    <source>
        <dbReference type="EMBL" id="OQV20268.1"/>
    </source>
</evidence>
<comment type="caution">
    <text evidence="2">The sequence shown here is derived from an EMBL/GenBank/DDBJ whole genome shotgun (WGS) entry which is preliminary data.</text>
</comment>
<dbReference type="Proteomes" id="UP000192578">
    <property type="component" value="Unassembled WGS sequence"/>
</dbReference>
<evidence type="ECO:0000313" key="3">
    <source>
        <dbReference type="Proteomes" id="UP000192578"/>
    </source>
</evidence>
<dbReference type="AlphaFoldDB" id="A0A1W0WYJ0"/>
<gene>
    <name evidence="2" type="ORF">BV898_05819</name>
</gene>
<reference evidence="3" key="1">
    <citation type="submission" date="2017-01" db="EMBL/GenBank/DDBJ databases">
        <title>Comparative genomics of anhydrobiosis in the tardigrade Hypsibius dujardini.</title>
        <authorList>
            <person name="Yoshida Y."/>
            <person name="Koutsovoulos G."/>
            <person name="Laetsch D."/>
            <person name="Stevens L."/>
            <person name="Kumar S."/>
            <person name="Horikawa D."/>
            <person name="Ishino K."/>
            <person name="Komine S."/>
            <person name="Tomita M."/>
            <person name="Blaxter M."/>
            <person name="Arakawa K."/>
        </authorList>
    </citation>
    <scope>NUCLEOTIDE SEQUENCE [LARGE SCALE GENOMIC DNA]</scope>
    <source>
        <strain evidence="3">Z151</strain>
    </source>
</reference>
<evidence type="ECO:0000256" key="1">
    <source>
        <dbReference type="SAM" id="MobiDB-lite"/>
    </source>
</evidence>